<keyword evidence="1" id="KW-0472">Membrane</keyword>
<dbReference type="AlphaFoldDB" id="A0A182RN45"/>
<name>A0A182RN45_ANOFN</name>
<feature type="transmembrane region" description="Helical" evidence="1">
    <location>
        <begin position="31"/>
        <end position="64"/>
    </location>
</feature>
<dbReference type="VEuPathDB" id="VectorBase:AFUN007676"/>
<keyword evidence="1" id="KW-1133">Transmembrane helix</keyword>
<dbReference type="EnsemblMetazoa" id="AFUN007676-RA">
    <property type="protein sequence ID" value="AFUN007676-PA"/>
    <property type="gene ID" value="AFUN007676"/>
</dbReference>
<reference evidence="2" key="1">
    <citation type="submission" date="2020-05" db="UniProtKB">
        <authorList>
            <consortium name="EnsemblMetazoa"/>
        </authorList>
    </citation>
    <scope>IDENTIFICATION</scope>
    <source>
        <strain evidence="2">FUMOZ</strain>
    </source>
</reference>
<proteinExistence type="predicted"/>
<sequence length="94" mass="10803">MEEYPVWNNFADMFDTSNLSEWLKSVDVQSFVVFACGVLIMSLALRIMSLLFWPTVVVIGLLFFRNETFATLITDRVKQISHAVLNEILPAKME</sequence>
<protein>
    <submittedName>
        <fullName evidence="2">Uncharacterized protein</fullName>
    </submittedName>
</protein>
<evidence type="ECO:0000313" key="2">
    <source>
        <dbReference type="EnsemblMetazoa" id="AFUN007676-PA"/>
    </source>
</evidence>
<accession>A0A182RN45</accession>
<keyword evidence="1" id="KW-0812">Transmembrane</keyword>
<evidence type="ECO:0000256" key="1">
    <source>
        <dbReference type="SAM" id="Phobius"/>
    </source>
</evidence>
<organism evidence="2">
    <name type="scientific">Anopheles funestus</name>
    <name type="common">African malaria mosquito</name>
    <dbReference type="NCBI Taxonomy" id="62324"/>
    <lineage>
        <taxon>Eukaryota</taxon>
        <taxon>Metazoa</taxon>
        <taxon>Ecdysozoa</taxon>
        <taxon>Arthropoda</taxon>
        <taxon>Hexapoda</taxon>
        <taxon>Insecta</taxon>
        <taxon>Pterygota</taxon>
        <taxon>Neoptera</taxon>
        <taxon>Endopterygota</taxon>
        <taxon>Diptera</taxon>
        <taxon>Nematocera</taxon>
        <taxon>Culicoidea</taxon>
        <taxon>Culicidae</taxon>
        <taxon>Anophelinae</taxon>
        <taxon>Anopheles</taxon>
    </lineage>
</organism>